<sequence length="155" mass="16616">MSLAQSSRICIASSGVRANSAQLRSSALRTNVAFSSRPSLMQRRSAKLGSRLITRAETKDVDFDSLLSGLADKFEKSNKKGAIVGWTAAGVGAFFITEWLLHLPLLDVLLGFPVQLIGVAALPYFYVKYAVEGDSIVDDLGAAAKKVTKELPGLE</sequence>
<keyword evidence="1" id="KW-0812">Transmembrane</keyword>
<keyword evidence="1" id="KW-1133">Transmembrane helix</keyword>
<dbReference type="Proteomes" id="UP001491310">
    <property type="component" value="Unassembled WGS sequence"/>
</dbReference>
<evidence type="ECO:0008006" key="4">
    <source>
        <dbReference type="Google" id="ProtNLM"/>
    </source>
</evidence>
<comment type="caution">
    <text evidence="2">The sequence shown here is derived from an EMBL/GenBank/DDBJ whole genome shotgun (WGS) entry which is preliminary data.</text>
</comment>
<organism evidence="2 3">
    <name type="scientific">Coccomyxa subellipsoidea</name>
    <dbReference type="NCBI Taxonomy" id="248742"/>
    <lineage>
        <taxon>Eukaryota</taxon>
        <taxon>Viridiplantae</taxon>
        <taxon>Chlorophyta</taxon>
        <taxon>core chlorophytes</taxon>
        <taxon>Trebouxiophyceae</taxon>
        <taxon>Trebouxiophyceae incertae sedis</taxon>
        <taxon>Coccomyxaceae</taxon>
        <taxon>Coccomyxa</taxon>
    </lineage>
</organism>
<evidence type="ECO:0000313" key="2">
    <source>
        <dbReference type="EMBL" id="KAK9916842.1"/>
    </source>
</evidence>
<dbReference type="EMBL" id="JALJOT010000003">
    <property type="protein sequence ID" value="KAK9916842.1"/>
    <property type="molecule type" value="Genomic_DNA"/>
</dbReference>
<proteinExistence type="predicted"/>
<keyword evidence="3" id="KW-1185">Reference proteome</keyword>
<feature type="transmembrane region" description="Helical" evidence="1">
    <location>
        <begin position="108"/>
        <end position="127"/>
    </location>
</feature>
<keyword evidence="1" id="KW-0472">Membrane</keyword>
<name>A0ABR2YYV9_9CHLO</name>
<accession>A0ABR2YYV9</accession>
<feature type="transmembrane region" description="Helical" evidence="1">
    <location>
        <begin position="83"/>
        <end position="102"/>
    </location>
</feature>
<evidence type="ECO:0000256" key="1">
    <source>
        <dbReference type="SAM" id="Phobius"/>
    </source>
</evidence>
<gene>
    <name evidence="2" type="ORF">WJX75_007704</name>
</gene>
<evidence type="ECO:0000313" key="3">
    <source>
        <dbReference type="Proteomes" id="UP001491310"/>
    </source>
</evidence>
<reference evidence="2 3" key="1">
    <citation type="journal article" date="2024" name="Nat. Commun.">
        <title>Phylogenomics reveals the evolutionary origins of lichenization in chlorophyte algae.</title>
        <authorList>
            <person name="Puginier C."/>
            <person name="Libourel C."/>
            <person name="Otte J."/>
            <person name="Skaloud P."/>
            <person name="Haon M."/>
            <person name="Grisel S."/>
            <person name="Petersen M."/>
            <person name="Berrin J.G."/>
            <person name="Delaux P.M."/>
            <person name="Dal Grande F."/>
            <person name="Keller J."/>
        </authorList>
    </citation>
    <scope>NUCLEOTIDE SEQUENCE [LARGE SCALE GENOMIC DNA]</scope>
    <source>
        <strain evidence="2 3">SAG 216-7</strain>
    </source>
</reference>
<protein>
    <recommendedName>
        <fullName evidence="4">Cyanobacterial aminoacyl-tRNA synthetase CAAD domain-containing protein</fullName>
    </recommendedName>
</protein>